<dbReference type="Pfam" id="PF17170">
    <property type="entry name" value="DUF5128"/>
    <property type="match status" value="1"/>
</dbReference>
<sequence length="356" mass="40887">MKIKRKFTPLIFLCFFLFSCNENRKFNFQIDSNSSSLEKVKISALSENLDLLGEITSFALIDDSRFVVSTLNPSKVFIFNFDGQQVYEIAYSGIGPNEFMEPSIVRSDGKRVFVWCRTQLKLLIYDLHGKPIDEYKGYKKAVVDFLIKDEHILFYTSGGFDGPYVSKFKIGEHVSVDDFGFSTESHKLLAILACSGGMAEEKGKLFFSSPAELSITIVDLDDHESKIVTWNDPEFRAIELQESAIDIVNNNRNKMIDLLNESSLVTGVFKIGKHIILKAEVGEYSPEDGKDGVSKKRFDKYYEIDENFEILKTYKEAKSFENNNCLYQSYEGNLYYISIHSNEGDYQYWLNRLSFK</sequence>
<dbReference type="SUPFAM" id="SSF101908">
    <property type="entry name" value="Putative isomerase YbhE"/>
    <property type="match status" value="1"/>
</dbReference>
<reference evidence="2" key="1">
    <citation type="submission" date="2016-10" db="EMBL/GenBank/DDBJ databases">
        <authorList>
            <person name="Varghese N."/>
            <person name="Submissions S."/>
        </authorList>
    </citation>
    <scope>NUCLEOTIDE SEQUENCE [LARGE SCALE GENOMIC DNA]</scope>
    <source>
        <strain evidence="2">IBRC-M 10761</strain>
    </source>
</reference>
<evidence type="ECO:0000313" key="2">
    <source>
        <dbReference type="Proteomes" id="UP000199403"/>
    </source>
</evidence>
<proteinExistence type="predicted"/>
<dbReference type="Proteomes" id="UP000199403">
    <property type="component" value="Unassembled WGS sequence"/>
</dbReference>
<protein>
    <submittedName>
        <fullName evidence="1">6-bladed beta-propeller protein</fullName>
    </submittedName>
</protein>
<dbReference type="EMBL" id="FNZH01000001">
    <property type="protein sequence ID" value="SEI94440.1"/>
    <property type="molecule type" value="Genomic_DNA"/>
</dbReference>
<organism evidence="1 2">
    <name type="scientific">Cyclobacterium xiamenense</name>
    <dbReference type="NCBI Taxonomy" id="1297121"/>
    <lineage>
        <taxon>Bacteria</taxon>
        <taxon>Pseudomonadati</taxon>
        <taxon>Bacteroidota</taxon>
        <taxon>Cytophagia</taxon>
        <taxon>Cytophagales</taxon>
        <taxon>Cyclobacteriaceae</taxon>
        <taxon>Cyclobacterium</taxon>
    </lineage>
</organism>
<dbReference type="RefSeq" id="WP_092170044.1">
    <property type="nucleotide sequence ID" value="NZ_FNZH01000001.1"/>
</dbReference>
<dbReference type="AlphaFoldDB" id="A0A1H6V1D6"/>
<dbReference type="OrthoDB" id="820429at2"/>
<gene>
    <name evidence="1" type="ORF">SAMN05192553_101956</name>
</gene>
<evidence type="ECO:0000313" key="1">
    <source>
        <dbReference type="EMBL" id="SEI94440.1"/>
    </source>
</evidence>
<dbReference type="PROSITE" id="PS51257">
    <property type="entry name" value="PROKAR_LIPOPROTEIN"/>
    <property type="match status" value="1"/>
</dbReference>
<keyword evidence="2" id="KW-1185">Reference proteome</keyword>
<dbReference type="STRING" id="1416801.SAMN05192553_101956"/>
<accession>A0A1H6V1D6</accession>
<name>A0A1H6V1D6_9BACT</name>